<organism evidence="6 7">
    <name type="scientific">Pasteurella canis</name>
    <dbReference type="NCBI Taxonomy" id="753"/>
    <lineage>
        <taxon>Bacteria</taxon>
        <taxon>Pseudomonadati</taxon>
        <taxon>Pseudomonadota</taxon>
        <taxon>Gammaproteobacteria</taxon>
        <taxon>Pasteurellales</taxon>
        <taxon>Pasteurellaceae</taxon>
        <taxon>Pasteurella</taxon>
    </lineage>
</organism>
<accession>A0A379EVJ7</accession>
<evidence type="ECO:0000256" key="1">
    <source>
        <dbReference type="ARBA" id="ARBA00009437"/>
    </source>
</evidence>
<dbReference type="InterPro" id="IPR000847">
    <property type="entry name" value="LysR_HTH_N"/>
</dbReference>
<evidence type="ECO:0000313" key="7">
    <source>
        <dbReference type="Proteomes" id="UP000254704"/>
    </source>
</evidence>
<dbReference type="Gene3D" id="3.40.190.10">
    <property type="entry name" value="Periplasmic binding protein-like II"/>
    <property type="match status" value="2"/>
</dbReference>
<feature type="domain" description="HTH lysR-type" evidence="5">
    <location>
        <begin position="7"/>
        <end position="64"/>
    </location>
</feature>
<dbReference type="PROSITE" id="PS50931">
    <property type="entry name" value="HTH_LYSR"/>
    <property type="match status" value="1"/>
</dbReference>
<keyword evidence="4" id="KW-0804">Transcription</keyword>
<evidence type="ECO:0000259" key="5">
    <source>
        <dbReference type="PROSITE" id="PS50931"/>
    </source>
</evidence>
<dbReference type="InterPro" id="IPR036388">
    <property type="entry name" value="WH-like_DNA-bd_sf"/>
</dbReference>
<dbReference type="PANTHER" id="PTHR30537:SF74">
    <property type="entry name" value="HTH-TYPE TRANSCRIPTIONAL REGULATOR TRPI"/>
    <property type="match status" value="1"/>
</dbReference>
<keyword evidence="2" id="KW-0805">Transcription regulation</keyword>
<dbReference type="Gene3D" id="1.10.10.10">
    <property type="entry name" value="Winged helix-like DNA-binding domain superfamily/Winged helix DNA-binding domain"/>
    <property type="match status" value="1"/>
</dbReference>
<comment type="similarity">
    <text evidence="1">Belongs to the LysR transcriptional regulatory family.</text>
</comment>
<dbReference type="GO" id="GO:0003700">
    <property type="term" value="F:DNA-binding transcription factor activity"/>
    <property type="evidence" value="ECO:0007669"/>
    <property type="project" value="InterPro"/>
</dbReference>
<dbReference type="EMBL" id="UGTV01000015">
    <property type="protein sequence ID" value="SUC10223.1"/>
    <property type="molecule type" value="Genomic_DNA"/>
</dbReference>
<protein>
    <submittedName>
        <fullName evidence="6">Glycine cleavage system transcriptional activator</fullName>
    </submittedName>
</protein>
<gene>
    <name evidence="6" type="primary">gcvA_3</name>
    <name evidence="6" type="ORF">NCTC11621_01272</name>
</gene>
<dbReference type="Pfam" id="PF00126">
    <property type="entry name" value="HTH_1"/>
    <property type="match status" value="1"/>
</dbReference>
<dbReference type="InterPro" id="IPR005119">
    <property type="entry name" value="LysR_subst-bd"/>
</dbReference>
<dbReference type="PRINTS" id="PR00039">
    <property type="entry name" value="HTHLYSR"/>
</dbReference>
<dbReference type="InterPro" id="IPR058163">
    <property type="entry name" value="LysR-type_TF_proteobact-type"/>
</dbReference>
<sequence>MEQIKRLPIKALKFFYFVAEYGSVTMAAEKLSVTHSAVSKQIKLLEQYFAEALFVKNGRNLVLSATGQCLYETCQAAFNTLELGLQKINKKQNDDLVVSCEPTLAMKWLIPRMAQFQAEYQFNLVVLAAGGQVDFKRHTIDIALRRNDFIWSQNLYAEKIADEYMGPVHIPNLTLKQKLHTYTRPRAWQDWMERTGIDFPLYHDVFFERFFLALQGALGGVGVALVSQWMVEQEINQGILQAPYGFIPDGSAYYLLSETDFTTHPKKMLFLQWIRKEMAKMR</sequence>
<evidence type="ECO:0000313" key="6">
    <source>
        <dbReference type="EMBL" id="SUC10223.1"/>
    </source>
</evidence>
<proteinExistence type="inferred from homology"/>
<evidence type="ECO:0000256" key="3">
    <source>
        <dbReference type="ARBA" id="ARBA00023125"/>
    </source>
</evidence>
<dbReference type="SUPFAM" id="SSF46785">
    <property type="entry name" value="Winged helix' DNA-binding domain"/>
    <property type="match status" value="1"/>
</dbReference>
<evidence type="ECO:0000256" key="4">
    <source>
        <dbReference type="ARBA" id="ARBA00023163"/>
    </source>
</evidence>
<dbReference type="Proteomes" id="UP000254704">
    <property type="component" value="Unassembled WGS sequence"/>
</dbReference>
<dbReference type="PANTHER" id="PTHR30537">
    <property type="entry name" value="HTH-TYPE TRANSCRIPTIONAL REGULATOR"/>
    <property type="match status" value="1"/>
</dbReference>
<dbReference type="Pfam" id="PF03466">
    <property type="entry name" value="LysR_substrate"/>
    <property type="match status" value="1"/>
</dbReference>
<reference evidence="6 7" key="1">
    <citation type="submission" date="2018-06" db="EMBL/GenBank/DDBJ databases">
        <authorList>
            <consortium name="Pathogen Informatics"/>
            <person name="Doyle S."/>
        </authorList>
    </citation>
    <scope>NUCLEOTIDE SEQUENCE [LARGE SCALE GENOMIC DNA]</scope>
    <source>
        <strain evidence="6 7">NCTC11621</strain>
    </source>
</reference>
<evidence type="ECO:0000256" key="2">
    <source>
        <dbReference type="ARBA" id="ARBA00023015"/>
    </source>
</evidence>
<dbReference type="InterPro" id="IPR036390">
    <property type="entry name" value="WH_DNA-bd_sf"/>
</dbReference>
<name>A0A379EVJ7_9PAST</name>
<keyword evidence="3" id="KW-0238">DNA-binding</keyword>
<dbReference type="AlphaFoldDB" id="A0A379EVJ7"/>
<dbReference type="SUPFAM" id="SSF53850">
    <property type="entry name" value="Periplasmic binding protein-like II"/>
    <property type="match status" value="1"/>
</dbReference>
<dbReference type="GO" id="GO:0043565">
    <property type="term" value="F:sequence-specific DNA binding"/>
    <property type="evidence" value="ECO:0007669"/>
    <property type="project" value="TreeGrafter"/>
</dbReference>
<dbReference type="GO" id="GO:0006351">
    <property type="term" value="P:DNA-templated transcription"/>
    <property type="evidence" value="ECO:0007669"/>
    <property type="project" value="TreeGrafter"/>
</dbReference>
<dbReference type="RefSeq" id="WP_049216137.1">
    <property type="nucleotide sequence ID" value="NZ_UATN01000024.1"/>
</dbReference>